<sequence>MSETENTPTGAPSAIFERLQAGELLRKDDPEYGKFAEAVSRTIRLCVEMNTTATNVDEVRNWLSEIIGSEIDPSTTVFPPFYTNFGRFIRLGKNVFINHACSFLDIGGITIEDEVQIGPRVNITSENHPIDPADRQTLIPKPVVIKRNAWIGAGATILPGVTIGENAVVAAGAVVSRDVPSNTVVAGVPAKVMKTI</sequence>
<gene>
    <name evidence="5" type="ORF">F0P93_20175</name>
</gene>
<keyword evidence="6" id="KW-1185">Reference proteome</keyword>
<accession>A0A5N1JF62</accession>
<evidence type="ECO:0000256" key="4">
    <source>
        <dbReference type="ARBA" id="ARBA00023315"/>
    </source>
</evidence>
<keyword evidence="3" id="KW-0677">Repeat</keyword>
<dbReference type="Gene3D" id="2.160.10.10">
    <property type="entry name" value="Hexapeptide repeat proteins"/>
    <property type="match status" value="1"/>
</dbReference>
<dbReference type="Pfam" id="PF00132">
    <property type="entry name" value="Hexapep"/>
    <property type="match status" value="1"/>
</dbReference>
<dbReference type="RefSeq" id="WP_150879146.1">
    <property type="nucleotide sequence ID" value="NZ_VTWS01000005.1"/>
</dbReference>
<protein>
    <submittedName>
        <fullName evidence="5">Sugar O-acetyltransferase</fullName>
    </submittedName>
</protein>
<evidence type="ECO:0000256" key="1">
    <source>
        <dbReference type="ARBA" id="ARBA00007274"/>
    </source>
</evidence>
<dbReference type="InterPro" id="IPR011004">
    <property type="entry name" value="Trimer_LpxA-like_sf"/>
</dbReference>
<dbReference type="SUPFAM" id="SSF51161">
    <property type="entry name" value="Trimeric LpxA-like enzymes"/>
    <property type="match status" value="1"/>
</dbReference>
<keyword evidence="2 5" id="KW-0808">Transferase</keyword>
<comment type="caution">
    <text evidence="5">The sequence shown here is derived from an EMBL/GenBank/DDBJ whole genome shotgun (WGS) entry which is preliminary data.</text>
</comment>
<evidence type="ECO:0000256" key="2">
    <source>
        <dbReference type="ARBA" id="ARBA00022679"/>
    </source>
</evidence>
<dbReference type="PROSITE" id="PS00101">
    <property type="entry name" value="HEXAPEP_TRANSFERASES"/>
    <property type="match status" value="1"/>
</dbReference>
<dbReference type="InterPro" id="IPR001451">
    <property type="entry name" value="Hexapep"/>
</dbReference>
<dbReference type="PANTHER" id="PTHR23416">
    <property type="entry name" value="SIALIC ACID SYNTHASE-RELATED"/>
    <property type="match status" value="1"/>
</dbReference>
<organism evidence="5 6">
    <name type="scientific">Larkinella humicola</name>
    <dbReference type="NCBI Taxonomy" id="2607654"/>
    <lineage>
        <taxon>Bacteria</taxon>
        <taxon>Pseudomonadati</taxon>
        <taxon>Bacteroidota</taxon>
        <taxon>Cytophagia</taxon>
        <taxon>Cytophagales</taxon>
        <taxon>Spirosomataceae</taxon>
        <taxon>Larkinella</taxon>
    </lineage>
</organism>
<dbReference type="AlphaFoldDB" id="A0A5N1JF62"/>
<keyword evidence="4" id="KW-0012">Acyltransferase</keyword>
<comment type="similarity">
    <text evidence="1">Belongs to the transferase hexapeptide repeat family.</text>
</comment>
<evidence type="ECO:0000313" key="5">
    <source>
        <dbReference type="EMBL" id="KAA9349766.1"/>
    </source>
</evidence>
<dbReference type="InterPro" id="IPR018357">
    <property type="entry name" value="Hexapep_transf_CS"/>
</dbReference>
<dbReference type="PANTHER" id="PTHR23416:SF23">
    <property type="entry name" value="ACETYLTRANSFERASE C18B11.09C-RELATED"/>
    <property type="match status" value="1"/>
</dbReference>
<dbReference type="GO" id="GO:0008374">
    <property type="term" value="F:O-acyltransferase activity"/>
    <property type="evidence" value="ECO:0007669"/>
    <property type="project" value="TreeGrafter"/>
</dbReference>
<reference evidence="5 6" key="1">
    <citation type="submission" date="2019-09" db="EMBL/GenBank/DDBJ databases">
        <title>Genome Sequence of Larkinella sp MA1.</title>
        <authorList>
            <person name="Srinivasan S."/>
        </authorList>
    </citation>
    <scope>NUCLEOTIDE SEQUENCE [LARGE SCALE GENOMIC DNA]</scope>
    <source>
        <strain evidence="5 6">MA1</strain>
    </source>
</reference>
<dbReference type="InterPro" id="IPR051159">
    <property type="entry name" value="Hexapeptide_acetyltransf"/>
</dbReference>
<evidence type="ECO:0000313" key="6">
    <source>
        <dbReference type="Proteomes" id="UP000326344"/>
    </source>
</evidence>
<dbReference type="Proteomes" id="UP000326344">
    <property type="component" value="Unassembled WGS sequence"/>
</dbReference>
<name>A0A5N1JF62_9BACT</name>
<proteinExistence type="inferred from homology"/>
<evidence type="ECO:0000256" key="3">
    <source>
        <dbReference type="ARBA" id="ARBA00022737"/>
    </source>
</evidence>
<dbReference type="EMBL" id="VTWS01000005">
    <property type="protein sequence ID" value="KAA9349766.1"/>
    <property type="molecule type" value="Genomic_DNA"/>
</dbReference>